<evidence type="ECO:0008006" key="6">
    <source>
        <dbReference type="Google" id="ProtNLM"/>
    </source>
</evidence>
<feature type="compositionally biased region" description="Gly residues" evidence="3">
    <location>
        <begin position="48"/>
        <end position="59"/>
    </location>
</feature>
<keyword evidence="5" id="KW-1185">Reference proteome</keyword>
<evidence type="ECO:0000256" key="1">
    <source>
        <dbReference type="ARBA" id="ARBA00004613"/>
    </source>
</evidence>
<name>A0ABY4AQL9_9BURK</name>
<evidence type="ECO:0000313" key="4">
    <source>
        <dbReference type="EMBL" id="UOD51665.1"/>
    </source>
</evidence>
<dbReference type="InterPro" id="IPR018511">
    <property type="entry name" value="Hemolysin-typ_Ca-bd_CS"/>
</dbReference>
<feature type="region of interest" description="Disordered" evidence="3">
    <location>
        <begin position="84"/>
        <end position="106"/>
    </location>
</feature>
<proteinExistence type="predicted"/>
<evidence type="ECO:0000313" key="5">
    <source>
        <dbReference type="Proteomes" id="UP000831607"/>
    </source>
</evidence>
<feature type="compositionally biased region" description="Basic and acidic residues" evidence="3">
    <location>
        <begin position="92"/>
        <end position="106"/>
    </location>
</feature>
<sequence>MGTNFEDWLFGAGGPQYIDGGNGNDHIYGRGGPDTLLGGNGADELYGGGGRDVLDGGNGSDLLDGGPGPDILTGGNGPDVFVIGSAHGSHGGGDHDSDHGNDDDHSHIQTLVTDDVLSEGSHGMDIITDFKPGVDVLDFSAIGGNIHFAAGPEAFGIWVEQSGENTMVYADTNGHVSGSGMAELSVQLVGINAEQLGAESFVV</sequence>
<dbReference type="PANTHER" id="PTHR38340:SF1">
    <property type="entry name" value="S-LAYER PROTEIN"/>
    <property type="match status" value="1"/>
</dbReference>
<dbReference type="Gene3D" id="2.150.10.10">
    <property type="entry name" value="Serralysin-like metalloprotease, C-terminal"/>
    <property type="match status" value="2"/>
</dbReference>
<organism evidence="4 5">
    <name type="scientific">Orrella daihaiensis</name>
    <dbReference type="NCBI Taxonomy" id="2782176"/>
    <lineage>
        <taxon>Bacteria</taxon>
        <taxon>Pseudomonadati</taxon>
        <taxon>Pseudomonadota</taxon>
        <taxon>Betaproteobacteria</taxon>
        <taxon>Burkholderiales</taxon>
        <taxon>Alcaligenaceae</taxon>
        <taxon>Orrella</taxon>
    </lineage>
</organism>
<dbReference type="PROSITE" id="PS00330">
    <property type="entry name" value="HEMOLYSIN_CALCIUM"/>
    <property type="match status" value="3"/>
</dbReference>
<dbReference type="EMBL" id="CP063982">
    <property type="protein sequence ID" value="UOD51665.1"/>
    <property type="molecule type" value="Genomic_DNA"/>
</dbReference>
<dbReference type="PRINTS" id="PR00313">
    <property type="entry name" value="CABNDNGRPT"/>
</dbReference>
<keyword evidence="2" id="KW-0964">Secreted</keyword>
<feature type="compositionally biased region" description="Low complexity" evidence="3">
    <location>
        <begin position="60"/>
        <end position="71"/>
    </location>
</feature>
<protein>
    <recommendedName>
        <fullName evidence="6">Calcium-binding protein</fullName>
    </recommendedName>
</protein>
<dbReference type="InterPro" id="IPR011049">
    <property type="entry name" value="Serralysin-like_metalloprot_C"/>
</dbReference>
<evidence type="ECO:0000256" key="3">
    <source>
        <dbReference type="SAM" id="MobiDB-lite"/>
    </source>
</evidence>
<dbReference type="InterPro" id="IPR001343">
    <property type="entry name" value="Hemolysn_Ca-bd"/>
</dbReference>
<feature type="region of interest" description="Disordered" evidence="3">
    <location>
        <begin position="48"/>
        <end position="71"/>
    </location>
</feature>
<gene>
    <name evidence="4" type="ORF">DHf2319_10020</name>
</gene>
<dbReference type="PANTHER" id="PTHR38340">
    <property type="entry name" value="S-LAYER PROTEIN"/>
    <property type="match status" value="1"/>
</dbReference>
<dbReference type="InterPro" id="IPR050557">
    <property type="entry name" value="RTX_toxin/Mannuronan_C5-epim"/>
</dbReference>
<dbReference type="Pfam" id="PF00353">
    <property type="entry name" value="HemolysinCabind"/>
    <property type="match status" value="2"/>
</dbReference>
<dbReference type="Proteomes" id="UP000831607">
    <property type="component" value="Chromosome"/>
</dbReference>
<dbReference type="SUPFAM" id="SSF51120">
    <property type="entry name" value="beta-Roll"/>
    <property type="match status" value="1"/>
</dbReference>
<comment type="subcellular location">
    <subcellularLocation>
        <location evidence="1">Secreted</location>
    </subcellularLocation>
</comment>
<reference evidence="4 5" key="1">
    <citation type="submission" date="2020-11" db="EMBL/GenBank/DDBJ databases">
        <title>Algicoccus daihaiensis sp.nov., isolated from Daihai Lake in Inner Mongolia.</title>
        <authorList>
            <person name="Kai J."/>
        </authorList>
    </citation>
    <scope>NUCLEOTIDE SEQUENCE [LARGE SCALE GENOMIC DNA]</scope>
    <source>
        <strain evidence="5">f23</strain>
    </source>
</reference>
<accession>A0ABY4AQL9</accession>
<evidence type="ECO:0000256" key="2">
    <source>
        <dbReference type="ARBA" id="ARBA00022525"/>
    </source>
</evidence>